<dbReference type="AlphaFoldDB" id="A0A814MNY5"/>
<accession>A0A814MNY5</accession>
<reference evidence="3" key="1">
    <citation type="submission" date="2021-02" db="EMBL/GenBank/DDBJ databases">
        <authorList>
            <person name="Nowell W R."/>
        </authorList>
    </citation>
    <scope>NUCLEOTIDE SEQUENCE</scope>
</reference>
<evidence type="ECO:0000313" key="4">
    <source>
        <dbReference type="Proteomes" id="UP000663828"/>
    </source>
</evidence>
<dbReference type="InterPro" id="IPR001810">
    <property type="entry name" value="F-box_dom"/>
</dbReference>
<dbReference type="Proteomes" id="UP000663828">
    <property type="component" value="Unassembled WGS sequence"/>
</dbReference>
<evidence type="ECO:0000313" key="5">
    <source>
        <dbReference type="Proteomes" id="UP000663852"/>
    </source>
</evidence>
<feature type="domain" description="F-box" evidence="1">
    <location>
        <begin position="1"/>
        <end position="65"/>
    </location>
</feature>
<comment type="caution">
    <text evidence="3">The sequence shown here is derived from an EMBL/GenBank/DDBJ whole genome shotgun (WGS) entry which is preliminary data.</text>
</comment>
<organism evidence="3 5">
    <name type="scientific">Adineta ricciae</name>
    <name type="common">Rotifer</name>
    <dbReference type="NCBI Taxonomy" id="249248"/>
    <lineage>
        <taxon>Eukaryota</taxon>
        <taxon>Metazoa</taxon>
        <taxon>Spiralia</taxon>
        <taxon>Gnathifera</taxon>
        <taxon>Rotifera</taxon>
        <taxon>Eurotatoria</taxon>
        <taxon>Bdelloidea</taxon>
        <taxon>Adinetida</taxon>
        <taxon>Adinetidae</taxon>
        <taxon>Adineta</taxon>
    </lineage>
</organism>
<dbReference type="Gene3D" id="3.80.10.10">
    <property type="entry name" value="Ribonuclease Inhibitor"/>
    <property type="match status" value="1"/>
</dbReference>
<evidence type="ECO:0000313" key="2">
    <source>
        <dbReference type="EMBL" id="CAF0850879.1"/>
    </source>
</evidence>
<proteinExistence type="predicted"/>
<evidence type="ECO:0000259" key="1">
    <source>
        <dbReference type="PROSITE" id="PS50181"/>
    </source>
</evidence>
<dbReference type="EMBL" id="CAJNOR010000236">
    <property type="protein sequence ID" value="CAF0850879.1"/>
    <property type="molecule type" value="Genomic_DNA"/>
</dbReference>
<dbReference type="SUPFAM" id="SSF81383">
    <property type="entry name" value="F-box domain"/>
    <property type="match status" value="1"/>
</dbReference>
<keyword evidence="4" id="KW-1185">Reference proteome</keyword>
<dbReference type="Gene3D" id="1.20.1280.50">
    <property type="match status" value="1"/>
</dbReference>
<protein>
    <recommendedName>
        <fullName evidence="1">F-box domain-containing protein</fullName>
    </recommendedName>
</protein>
<dbReference type="InterPro" id="IPR032675">
    <property type="entry name" value="LRR_dom_sf"/>
</dbReference>
<sequence>MQLDSLPNELFLDVFKRLSTSDLLRAFSQLNTRFDRLIRNHLQDHKCIDLHATAKYHFDLFWTQLLPPLVTQITSLTLSNDINTPNQIQQFYSHGFTLCQFTRLQTLSLSHVHSSETMDKVLEDLSHLLTLSHLTFDTCNINHDWWVNIVWSLPKLVYFSFIPHSASPKHFYTPRLISSTIKSVHGFCDEYVTSIIDLTKQTPQLRYLSIRADNRPSFSDLSTHFNSITKLNLSFDIYGFNSLLNILRRIPNVTHLKVDMRNHCIDAQIWQRLIQKHMTKLKYLQFRTTFTVLADNIIIEQEVEKVVDSFRNPFWLDEHRWFVQCDWNPRSRKCYIYTIPYTFDSFNIDFQIYSKSTCAPDNAECHFERVRRLTFSTTSHTLHECLPLSHIHFSNIEHLTIDLSGQNHFLYNNDQFNPLAYADEMNCLNLLKDVLERNNHLTSLHFHRWPSAILNLSQCDIKNVLIFELNLRGGAGYDFCYTAQQCDQISRSTLGMQCRILTIDVKDLTCVYDLIMKMNNLQILNVRCRYDQPNSGEITIKENVREWLQNNIQSVSSYTRNPSRSTVAEGSRLYIERL</sequence>
<gene>
    <name evidence="3" type="ORF">EDS130_LOCUS18947</name>
    <name evidence="2" type="ORF">XAT740_LOCUS5475</name>
</gene>
<dbReference type="EMBL" id="CAJNOJ010000089">
    <property type="protein sequence ID" value="CAF1080693.1"/>
    <property type="molecule type" value="Genomic_DNA"/>
</dbReference>
<dbReference type="OrthoDB" id="9981798at2759"/>
<dbReference type="InterPro" id="IPR036047">
    <property type="entry name" value="F-box-like_dom_sf"/>
</dbReference>
<name>A0A814MNY5_ADIRI</name>
<dbReference type="PROSITE" id="PS50181">
    <property type="entry name" value="FBOX"/>
    <property type="match status" value="1"/>
</dbReference>
<dbReference type="Proteomes" id="UP000663852">
    <property type="component" value="Unassembled WGS sequence"/>
</dbReference>
<evidence type="ECO:0000313" key="3">
    <source>
        <dbReference type="EMBL" id="CAF1080693.1"/>
    </source>
</evidence>
<dbReference type="SUPFAM" id="SSF52047">
    <property type="entry name" value="RNI-like"/>
    <property type="match status" value="1"/>
</dbReference>